<proteinExistence type="predicted"/>
<feature type="transmembrane region" description="Helical" evidence="1">
    <location>
        <begin position="506"/>
        <end position="526"/>
    </location>
</feature>
<evidence type="ECO:0000313" key="3">
    <source>
        <dbReference type="Proteomes" id="UP000683565"/>
    </source>
</evidence>
<gene>
    <name evidence="2" type="ORF">JJJ19_04075</name>
</gene>
<keyword evidence="3" id="KW-1185">Reference proteome</keyword>
<feature type="transmembrane region" description="Helical" evidence="1">
    <location>
        <begin position="481"/>
        <end position="500"/>
    </location>
</feature>
<keyword evidence="1" id="KW-0472">Membrane</keyword>
<evidence type="ECO:0000313" key="2">
    <source>
        <dbReference type="EMBL" id="QXE27793.1"/>
    </source>
</evidence>
<evidence type="ECO:0000256" key="1">
    <source>
        <dbReference type="SAM" id="Phobius"/>
    </source>
</evidence>
<accession>A0ABX8LBX7</accession>
<feature type="transmembrane region" description="Helical" evidence="1">
    <location>
        <begin position="353"/>
        <end position="376"/>
    </location>
</feature>
<reference evidence="2" key="1">
    <citation type="submission" date="2021-01" db="EMBL/GenBank/DDBJ databases">
        <title>Chlamydial infections in birds of prey presented to California wildlife rehabilitation facilities.</title>
        <authorList>
            <person name="Seibert B.A."/>
            <person name="Keel M.K."/>
            <person name="Kelly T.R."/>
            <person name="Nilsen R.A."/>
            <person name="Pesti D.R."/>
            <person name="Ciembor P.X."/>
            <person name="Gregory C.R."/>
            <person name="Ritchie B.W."/>
            <person name="Hawkins M.G."/>
        </authorList>
    </citation>
    <scope>NUCLEOTIDE SEQUENCE [LARGE SCALE GENOMIC DNA]</scope>
    <source>
        <strain evidence="2">SWA</strain>
    </source>
</reference>
<evidence type="ECO:0008006" key="4">
    <source>
        <dbReference type="Google" id="ProtNLM"/>
    </source>
</evidence>
<feature type="transmembrane region" description="Helical" evidence="1">
    <location>
        <begin position="382"/>
        <end position="409"/>
    </location>
</feature>
<dbReference type="RefSeq" id="WP_131744132.1">
    <property type="nucleotide sequence ID" value="NZ_CAAAFM010000001.1"/>
</dbReference>
<feature type="transmembrane region" description="Helical" evidence="1">
    <location>
        <begin position="55"/>
        <end position="79"/>
    </location>
</feature>
<feature type="transmembrane region" description="Helical" evidence="1">
    <location>
        <begin position="241"/>
        <end position="264"/>
    </location>
</feature>
<organism evidence="2 3">
    <name type="scientific">Chlamydia buteonis</name>
    <dbReference type="NCBI Taxonomy" id="2494525"/>
    <lineage>
        <taxon>Bacteria</taxon>
        <taxon>Pseudomonadati</taxon>
        <taxon>Chlamydiota</taxon>
        <taxon>Chlamydiia</taxon>
        <taxon>Chlamydiales</taxon>
        <taxon>Chlamydiaceae</taxon>
        <taxon>Chlamydia/Chlamydophila group</taxon>
        <taxon>Chlamydia</taxon>
    </lineage>
</organism>
<sequence length="595" mass="63376">MSISRVPGDDHKSLEILGARGLSQISQDKQVGVPLHDALHSDEVAIDKRSFSHSVGLLAGLMVFALAMVIVVVALTCIAPGVPQGIVLAIALAGVSLGGFSVMKNIVNKVRDLFAPKMSEKQRIKSAAGIGMGFTGLGLAMKVGAHFIPGGYGGVVGNLGGAAYSKGSQSGFTSLTHYLYIKFARSEKAASGEPLTRIETMQEAKKLHRISLSLLVVGVGFAALGIALAIVGTIVLGGAPATALIVLAPPLISMGIGLVLQTLLHSSIGKWKNFLDSQKNQALFLDTGLKNIRDEDLRTHEIVEEPLEKITKKHIEIEEESSTLVKTEKIIEDQRITAEEIDKRLSLTPRQKVIFALSVLLVLAGLAAVVAAGFVGMPALQVLLIATVGSSVASTVLPMASSGLVYNVFQCKTRLHIAKARWKEAKAKSQFKKQLIGGAGFSKAELNKAWVHVGKDTILETDRAIREEIANFEKGRSVNSVIVAGIFVVAGVGIMLLTLIPTLAPIIAGVLAIGSTLMIIGVAMYLQKFTAWLYNHLVMLRERLRSRRDYLSDISGKIQISTGDLIVDANLDDIDLGIDLDRGGDEDAFDNAFGS</sequence>
<keyword evidence="1" id="KW-0812">Transmembrane</keyword>
<dbReference type="EMBL" id="CP067334">
    <property type="protein sequence ID" value="QXE27793.1"/>
    <property type="molecule type" value="Genomic_DNA"/>
</dbReference>
<name>A0ABX8LBX7_9CHLA</name>
<feature type="transmembrane region" description="Helical" evidence="1">
    <location>
        <begin position="85"/>
        <end position="103"/>
    </location>
</feature>
<dbReference type="Proteomes" id="UP000683565">
    <property type="component" value="Chromosome"/>
</dbReference>
<feature type="transmembrane region" description="Helical" evidence="1">
    <location>
        <begin position="210"/>
        <end position="235"/>
    </location>
</feature>
<keyword evidence="1" id="KW-1133">Transmembrane helix</keyword>
<protein>
    <recommendedName>
        <fullName evidence="4">Inner membrane protein</fullName>
    </recommendedName>
</protein>